<dbReference type="AlphaFoldDB" id="A0A059A4J9"/>
<feature type="region of interest" description="Disordered" evidence="1">
    <location>
        <begin position="1"/>
        <end position="53"/>
    </location>
</feature>
<accession>A0A059A4J9</accession>
<organism evidence="2">
    <name type="scientific">Eucalyptus grandis</name>
    <name type="common">Flooded gum</name>
    <dbReference type="NCBI Taxonomy" id="71139"/>
    <lineage>
        <taxon>Eukaryota</taxon>
        <taxon>Viridiplantae</taxon>
        <taxon>Streptophyta</taxon>
        <taxon>Embryophyta</taxon>
        <taxon>Tracheophyta</taxon>
        <taxon>Spermatophyta</taxon>
        <taxon>Magnoliopsida</taxon>
        <taxon>eudicotyledons</taxon>
        <taxon>Gunneridae</taxon>
        <taxon>Pentapetalae</taxon>
        <taxon>rosids</taxon>
        <taxon>malvids</taxon>
        <taxon>Myrtales</taxon>
        <taxon>Myrtaceae</taxon>
        <taxon>Myrtoideae</taxon>
        <taxon>Eucalypteae</taxon>
        <taxon>Eucalyptus</taxon>
    </lineage>
</organism>
<reference evidence="2" key="1">
    <citation type="submission" date="2013-07" db="EMBL/GenBank/DDBJ databases">
        <title>The genome of Eucalyptus grandis.</title>
        <authorList>
            <person name="Schmutz J."/>
            <person name="Hayes R."/>
            <person name="Myburg A."/>
            <person name="Tuskan G."/>
            <person name="Grattapaglia D."/>
            <person name="Rokhsar D.S."/>
        </authorList>
    </citation>
    <scope>NUCLEOTIDE SEQUENCE</scope>
    <source>
        <tissue evidence="2">Leaf extractions</tissue>
    </source>
</reference>
<dbReference type="Gramene" id="KCW49022">
    <property type="protein sequence ID" value="KCW49022"/>
    <property type="gene ID" value="EUGRSUZ_K02633"/>
</dbReference>
<sequence length="143" mass="15606">MSSPSPSDPPSAPPHPQVKVDPDVGDGDGDGAGDAEDRKPDPSELFQDSNDARDIEKYRKYEADYTQRLMAKYFSKKTLYGGDIYDEEFTIDGEVIKSSRWPCTRSYADTVNSFEDQSCSGSASAAETAMAISNGKHPLKKNG</sequence>
<dbReference type="EMBL" id="KK198763">
    <property type="protein sequence ID" value="KCW49022.1"/>
    <property type="molecule type" value="Genomic_DNA"/>
</dbReference>
<evidence type="ECO:0000313" key="2">
    <source>
        <dbReference type="EMBL" id="KCW49022.1"/>
    </source>
</evidence>
<dbReference type="eggNOG" id="ENOG502S34C">
    <property type="taxonomic scope" value="Eukaryota"/>
</dbReference>
<name>A0A059A4J9_EUCGR</name>
<evidence type="ECO:0000256" key="1">
    <source>
        <dbReference type="SAM" id="MobiDB-lite"/>
    </source>
</evidence>
<dbReference type="OMA" id="PMNAFKD"/>
<dbReference type="PANTHER" id="PTHR36078:SF2">
    <property type="entry name" value="OS09G0473966 PROTEIN"/>
    <property type="match status" value="1"/>
</dbReference>
<dbReference type="InParanoid" id="A0A059A4J9"/>
<protein>
    <submittedName>
        <fullName evidence="2">Uncharacterized protein</fullName>
    </submittedName>
</protein>
<proteinExistence type="predicted"/>
<feature type="compositionally biased region" description="Acidic residues" evidence="1">
    <location>
        <begin position="23"/>
        <end position="34"/>
    </location>
</feature>
<gene>
    <name evidence="2" type="ORF">EUGRSUZ_K02633</name>
</gene>
<dbReference type="PANTHER" id="PTHR36078">
    <property type="entry name" value="BNACNNG21220D PROTEIN"/>
    <property type="match status" value="1"/>
</dbReference>
<feature type="compositionally biased region" description="Pro residues" evidence="1">
    <location>
        <begin position="1"/>
        <end position="16"/>
    </location>
</feature>